<dbReference type="Proteomes" id="UP001066276">
    <property type="component" value="Chromosome 6"/>
</dbReference>
<comment type="caution">
    <text evidence="1">The sequence shown here is derived from an EMBL/GenBank/DDBJ whole genome shotgun (WGS) entry which is preliminary data.</text>
</comment>
<sequence length="120" mass="12291">MVPVVSVAVGSILIAVTSKGVGNLVGKVDGNGAGLKDRSNDIVTAGGSDDGKGADGGVESSTVEQGCVVGLHAEGTSVWIVGHPFIHWAAKQADSRTFVRQLGFDGSQVKVSWIRESGMR</sequence>
<name>A0AAV7QZV2_PLEWA</name>
<organism evidence="1 2">
    <name type="scientific">Pleurodeles waltl</name>
    <name type="common">Iberian ribbed newt</name>
    <dbReference type="NCBI Taxonomy" id="8319"/>
    <lineage>
        <taxon>Eukaryota</taxon>
        <taxon>Metazoa</taxon>
        <taxon>Chordata</taxon>
        <taxon>Craniata</taxon>
        <taxon>Vertebrata</taxon>
        <taxon>Euteleostomi</taxon>
        <taxon>Amphibia</taxon>
        <taxon>Batrachia</taxon>
        <taxon>Caudata</taxon>
        <taxon>Salamandroidea</taxon>
        <taxon>Salamandridae</taxon>
        <taxon>Pleurodelinae</taxon>
        <taxon>Pleurodeles</taxon>
    </lineage>
</organism>
<evidence type="ECO:0000313" key="2">
    <source>
        <dbReference type="Proteomes" id="UP001066276"/>
    </source>
</evidence>
<accession>A0AAV7QZV2</accession>
<proteinExistence type="predicted"/>
<dbReference type="EMBL" id="JANPWB010000010">
    <property type="protein sequence ID" value="KAJ1144730.1"/>
    <property type="molecule type" value="Genomic_DNA"/>
</dbReference>
<evidence type="ECO:0000313" key="1">
    <source>
        <dbReference type="EMBL" id="KAJ1144730.1"/>
    </source>
</evidence>
<protein>
    <submittedName>
        <fullName evidence="1">Uncharacterized protein</fullName>
    </submittedName>
</protein>
<keyword evidence="2" id="KW-1185">Reference proteome</keyword>
<reference evidence="1" key="1">
    <citation type="journal article" date="2022" name="bioRxiv">
        <title>Sequencing and chromosome-scale assembly of the giantPleurodeles waltlgenome.</title>
        <authorList>
            <person name="Brown T."/>
            <person name="Elewa A."/>
            <person name="Iarovenko S."/>
            <person name="Subramanian E."/>
            <person name="Araus A.J."/>
            <person name="Petzold A."/>
            <person name="Susuki M."/>
            <person name="Suzuki K.-i.T."/>
            <person name="Hayashi T."/>
            <person name="Toyoda A."/>
            <person name="Oliveira C."/>
            <person name="Osipova E."/>
            <person name="Leigh N.D."/>
            <person name="Simon A."/>
            <person name="Yun M.H."/>
        </authorList>
    </citation>
    <scope>NUCLEOTIDE SEQUENCE</scope>
    <source>
        <strain evidence="1">20211129_DDA</strain>
        <tissue evidence="1">Liver</tissue>
    </source>
</reference>
<dbReference type="AlphaFoldDB" id="A0AAV7QZV2"/>
<gene>
    <name evidence="1" type="ORF">NDU88_011027</name>
</gene>